<dbReference type="Gene3D" id="3.40.50.2000">
    <property type="entry name" value="Glycogen Phosphorylase B"/>
    <property type="match status" value="2"/>
</dbReference>
<dbReference type="GO" id="GO:0008194">
    <property type="term" value="F:UDP-glycosyltransferase activity"/>
    <property type="evidence" value="ECO:0007669"/>
    <property type="project" value="InterPro"/>
</dbReference>
<name>A0A1H7MNW9_9RHOB</name>
<dbReference type="Pfam" id="PF06722">
    <property type="entry name" value="EryCIII-like_C"/>
    <property type="match status" value="1"/>
</dbReference>
<dbReference type="InterPro" id="IPR010610">
    <property type="entry name" value="EryCIII-like_C"/>
</dbReference>
<dbReference type="CDD" id="cd03784">
    <property type="entry name" value="GT1_Gtf-like"/>
    <property type="match status" value="1"/>
</dbReference>
<dbReference type="InterPro" id="IPR002213">
    <property type="entry name" value="UDP_glucos_trans"/>
</dbReference>
<dbReference type="SUPFAM" id="SSF53756">
    <property type="entry name" value="UDP-Glycosyltransferase/glycogen phosphorylase"/>
    <property type="match status" value="1"/>
</dbReference>
<dbReference type="EMBL" id="FNZQ01000003">
    <property type="protein sequence ID" value="SEL12874.1"/>
    <property type="molecule type" value="Genomic_DNA"/>
</dbReference>
<keyword evidence="2" id="KW-0808">Transferase</keyword>
<dbReference type="PANTHER" id="PTHR48050:SF13">
    <property type="entry name" value="STEROL 3-BETA-GLUCOSYLTRANSFERASE UGT80A2"/>
    <property type="match status" value="1"/>
</dbReference>
<reference evidence="2 3" key="1">
    <citation type="submission" date="2016-10" db="EMBL/GenBank/DDBJ databases">
        <authorList>
            <person name="de Groot N.N."/>
        </authorList>
    </citation>
    <scope>NUCLEOTIDE SEQUENCE [LARGE SCALE GENOMIC DNA]</scope>
    <source>
        <strain evidence="2 3">DSM 14858</strain>
    </source>
</reference>
<protein>
    <submittedName>
        <fullName evidence="2">UDP:flavonoid glycosyltransferase YjiC, YdhE family</fullName>
    </submittedName>
</protein>
<dbReference type="InterPro" id="IPR050426">
    <property type="entry name" value="Glycosyltransferase_28"/>
</dbReference>
<evidence type="ECO:0000313" key="3">
    <source>
        <dbReference type="Proteomes" id="UP000199283"/>
    </source>
</evidence>
<gene>
    <name evidence="2" type="ORF">SAMN04488526_2007</name>
</gene>
<dbReference type="Proteomes" id="UP000199283">
    <property type="component" value="Unassembled WGS sequence"/>
</dbReference>
<feature type="domain" description="Erythromycin biosynthesis protein CIII-like C-terminal" evidence="1">
    <location>
        <begin position="328"/>
        <end position="421"/>
    </location>
</feature>
<dbReference type="GO" id="GO:0016758">
    <property type="term" value="F:hexosyltransferase activity"/>
    <property type="evidence" value="ECO:0007669"/>
    <property type="project" value="UniProtKB-ARBA"/>
</dbReference>
<sequence>MANVVRTPFRKWSGVSHLSGLEGRIPPSRRGAVVLTTAGSLGDLYPVLSIARSLDRIGVEVRLLLSPDDCVIARSWGLLATPVGPTRAQVAADLGVSFDRLADDFFRNPMPFLRRVVFPAIPDTLPQIEEACIGAACVAGTVMTFTAAIAAERAGLPFVPLTLQPTLAFSALDPPRGPGMDLAVRTPRNPVTRGWNRAVMGTARSVLRAGLSPSLNRVRARLDLPPHHGTPMVDPGMEAVPIRLGLWSESFAPVPDDAPSGLIAVGFPRAPLGDLSASVQAWLEAGPPPLVVTLGSIAQGIGGPAFWDEAVRLSRALGLRSVLLHGQAEVPDGLDILSLPHTPHAPLFPQAAAILHHGGMGTAAEALRSGRPQLVVPIGGDQPDNAARLTRMGVAVTLPRRQFSASRAMPKLRELLERFDYAHATDLGERIAHEDGALLAAMHLAQIASAD</sequence>
<dbReference type="AlphaFoldDB" id="A0A1H7MNW9"/>
<dbReference type="STRING" id="188906.SAMN04488526_2007"/>
<evidence type="ECO:0000313" key="2">
    <source>
        <dbReference type="EMBL" id="SEL12874.1"/>
    </source>
</evidence>
<organism evidence="2 3">
    <name type="scientific">Jannaschia helgolandensis</name>
    <dbReference type="NCBI Taxonomy" id="188906"/>
    <lineage>
        <taxon>Bacteria</taxon>
        <taxon>Pseudomonadati</taxon>
        <taxon>Pseudomonadota</taxon>
        <taxon>Alphaproteobacteria</taxon>
        <taxon>Rhodobacterales</taxon>
        <taxon>Roseobacteraceae</taxon>
        <taxon>Jannaschia</taxon>
    </lineage>
</organism>
<dbReference type="GO" id="GO:0017000">
    <property type="term" value="P:antibiotic biosynthetic process"/>
    <property type="evidence" value="ECO:0007669"/>
    <property type="project" value="UniProtKB-ARBA"/>
</dbReference>
<evidence type="ECO:0000259" key="1">
    <source>
        <dbReference type="Pfam" id="PF06722"/>
    </source>
</evidence>
<accession>A0A1H7MNW9</accession>
<dbReference type="PANTHER" id="PTHR48050">
    <property type="entry name" value="STEROL 3-BETA-GLUCOSYLTRANSFERASE"/>
    <property type="match status" value="1"/>
</dbReference>
<keyword evidence="3" id="KW-1185">Reference proteome</keyword>
<proteinExistence type="predicted"/>